<dbReference type="KEGG" id="scoe:CP976_00330"/>
<feature type="region of interest" description="Disordered" evidence="1">
    <location>
        <begin position="55"/>
        <end position="90"/>
    </location>
</feature>
<dbReference type="AlphaFoldDB" id="A0A5J6HR30"/>
<gene>
    <name evidence="2" type="ORF">CP976_00330</name>
    <name evidence="3" type="ORF">R5U08_37700</name>
</gene>
<sequence>MDSDDEQLLRGRIYGADHEHPGPKPGRRYAELVGGPLDGLLLDITGWRPEEIDDGVSLPTELGQFGPGGRALYDPRPGDPSLWDWGGDSP</sequence>
<reference evidence="3" key="3">
    <citation type="submission" date="2023-10" db="EMBL/GenBank/DDBJ databases">
        <authorList>
            <person name="guan w."/>
        </authorList>
    </citation>
    <scope>NUCLEOTIDE SEQUENCE</scope>
    <source>
        <strain evidence="3">CICC 11043</strain>
    </source>
</reference>
<organism evidence="2 4">
    <name type="scientific">Streptomyces coeruleorubidus</name>
    <dbReference type="NCBI Taxonomy" id="116188"/>
    <lineage>
        <taxon>Bacteria</taxon>
        <taxon>Bacillati</taxon>
        <taxon>Actinomycetota</taxon>
        <taxon>Actinomycetes</taxon>
        <taxon>Kitasatosporales</taxon>
        <taxon>Streptomycetaceae</taxon>
        <taxon>Streptomyces</taxon>
    </lineage>
</organism>
<dbReference type="RefSeq" id="WP_150478459.1">
    <property type="nucleotide sequence ID" value="NZ_BMSO01000014.1"/>
</dbReference>
<dbReference type="Proteomes" id="UP000326598">
    <property type="component" value="Chromosome"/>
</dbReference>
<dbReference type="EMBL" id="CP137524">
    <property type="protein sequence ID" value="WOT39521.1"/>
    <property type="molecule type" value="Genomic_DNA"/>
</dbReference>
<protein>
    <submittedName>
        <fullName evidence="2">Uncharacterized protein</fullName>
    </submittedName>
</protein>
<evidence type="ECO:0000313" key="2">
    <source>
        <dbReference type="EMBL" id="QEV22799.1"/>
    </source>
</evidence>
<evidence type="ECO:0000313" key="3">
    <source>
        <dbReference type="EMBL" id="WOT39521.1"/>
    </source>
</evidence>
<reference evidence="3 5" key="2">
    <citation type="journal article" date="2021" name="J. Microbiol. Biotechnol.">
        <title>An Efficient Markerless Deletion System Suitable for the Industrial Strains of Streptomyces.</title>
        <authorList>
            <person name="Dong J."/>
            <person name="Wei J."/>
            <person name="Li H."/>
            <person name="Zhao S."/>
            <person name="Guan W."/>
        </authorList>
    </citation>
    <scope>NUCLEOTIDE SEQUENCE [LARGE SCALE GENOMIC DNA]</scope>
    <source>
        <strain evidence="3 5">CICC 11043</strain>
    </source>
</reference>
<evidence type="ECO:0000256" key="1">
    <source>
        <dbReference type="SAM" id="MobiDB-lite"/>
    </source>
</evidence>
<accession>A0A5J6HR30</accession>
<reference evidence="2 4" key="1">
    <citation type="submission" date="2017-09" db="EMBL/GenBank/DDBJ databases">
        <authorList>
            <person name="Lee N."/>
            <person name="Cho B.-K."/>
        </authorList>
    </citation>
    <scope>NUCLEOTIDE SEQUENCE [LARGE SCALE GENOMIC DNA]</scope>
    <source>
        <strain evidence="2 4">ATCC 13740</strain>
    </source>
</reference>
<dbReference type="EMBL" id="CP023694">
    <property type="protein sequence ID" value="QEV22799.1"/>
    <property type="molecule type" value="Genomic_DNA"/>
</dbReference>
<dbReference type="GeneID" id="91414564"/>
<name>A0A5J6HR30_STRC4</name>
<keyword evidence="5" id="KW-1185">Reference proteome</keyword>
<evidence type="ECO:0000313" key="5">
    <source>
        <dbReference type="Proteomes" id="UP001305002"/>
    </source>
</evidence>
<proteinExistence type="predicted"/>
<dbReference type="Proteomes" id="UP001305002">
    <property type="component" value="Chromosome"/>
</dbReference>
<evidence type="ECO:0000313" key="4">
    <source>
        <dbReference type="Proteomes" id="UP000326598"/>
    </source>
</evidence>
<feature type="region of interest" description="Disordered" evidence="1">
    <location>
        <begin position="1"/>
        <end position="27"/>
    </location>
</feature>
<reference evidence="3" key="4">
    <citation type="journal article" date="2024" name="Microb. Biotechnol.">
        <title>The involvement of multiple ABC transporters in daunorubicin efflux in Streptomyces coeruleorubidus.</title>
        <authorList>
            <person name="Dong J."/>
            <person name="Ning J."/>
            <person name="Tian Y."/>
            <person name="Li H."/>
            <person name="Chen H."/>
            <person name="Guan W."/>
        </authorList>
    </citation>
    <scope>NUCLEOTIDE SEQUENCE</scope>
    <source>
        <strain evidence="3">CICC 11043</strain>
    </source>
</reference>